<sequence length="82" mass="9468">MGAERDAISRDEWIGGAGSLMTDGEWVWSVDLVYYLSRYHIALPADFLDHVRKSGYQAPRVPDDRSREIMAELFPRRPTPWS</sequence>
<dbReference type="EMBL" id="BHZC01000001">
    <property type="protein sequence ID" value="GCD39166.1"/>
    <property type="molecule type" value="Genomic_DNA"/>
</dbReference>
<organism evidence="1 2">
    <name type="scientific">Streptomyces chrestomyceticus JCM 4735</name>
    <dbReference type="NCBI Taxonomy" id="1306181"/>
    <lineage>
        <taxon>Bacteria</taxon>
        <taxon>Bacillati</taxon>
        <taxon>Actinomycetota</taxon>
        <taxon>Actinomycetes</taxon>
        <taxon>Kitasatosporales</taxon>
        <taxon>Streptomycetaceae</taxon>
        <taxon>Streptomyces</taxon>
    </lineage>
</organism>
<accession>A0A7U9L292</accession>
<comment type="caution">
    <text evidence="1">The sequence shown here is derived from an EMBL/GenBank/DDBJ whole genome shotgun (WGS) entry which is preliminary data.</text>
</comment>
<gene>
    <name evidence="1" type="ORF">OEIGOIKO_06995</name>
</gene>
<protein>
    <submittedName>
        <fullName evidence="1">Uncharacterized protein</fullName>
    </submittedName>
</protein>
<reference evidence="1 2" key="1">
    <citation type="submission" date="2018-11" db="EMBL/GenBank/DDBJ databases">
        <title>Whole genome sequence of Streptomyces chrestomyceticus NBRC 13444(T).</title>
        <authorList>
            <person name="Komaki H."/>
            <person name="Tamura T."/>
        </authorList>
    </citation>
    <scope>NUCLEOTIDE SEQUENCE [LARGE SCALE GENOMIC DNA]</scope>
    <source>
        <strain evidence="1 2">NBRC 13444</strain>
    </source>
</reference>
<dbReference type="Proteomes" id="UP000287830">
    <property type="component" value="Unassembled WGS sequence"/>
</dbReference>
<dbReference type="AlphaFoldDB" id="A0A7U9L292"/>
<name>A0A7U9L292_9ACTN</name>
<evidence type="ECO:0000313" key="1">
    <source>
        <dbReference type="EMBL" id="GCD39166.1"/>
    </source>
</evidence>
<proteinExistence type="predicted"/>
<evidence type="ECO:0000313" key="2">
    <source>
        <dbReference type="Proteomes" id="UP000287830"/>
    </source>
</evidence>